<evidence type="ECO:0000313" key="5">
    <source>
        <dbReference type="EMBL" id="RZU62517.1"/>
    </source>
</evidence>
<dbReference type="GO" id="GO:0000976">
    <property type="term" value="F:transcription cis-regulatory region binding"/>
    <property type="evidence" value="ECO:0007669"/>
    <property type="project" value="TreeGrafter"/>
</dbReference>
<dbReference type="InterPro" id="IPR001761">
    <property type="entry name" value="Peripla_BP/Lac1_sug-bd_dom"/>
</dbReference>
<dbReference type="SUPFAM" id="SSF47413">
    <property type="entry name" value="lambda repressor-like DNA-binding domains"/>
    <property type="match status" value="1"/>
</dbReference>
<accession>A0A4Q8AE20</accession>
<dbReference type="AlphaFoldDB" id="A0A4Q8AE20"/>
<name>A0A4Q8AE20_9MICC</name>
<keyword evidence="1" id="KW-0805">Transcription regulation</keyword>
<evidence type="ECO:0000259" key="4">
    <source>
        <dbReference type="PROSITE" id="PS50932"/>
    </source>
</evidence>
<dbReference type="RefSeq" id="WP_130451093.1">
    <property type="nucleotide sequence ID" value="NZ_SHLA01000001.1"/>
</dbReference>
<dbReference type="PROSITE" id="PS50932">
    <property type="entry name" value="HTH_LACI_2"/>
    <property type="match status" value="1"/>
</dbReference>
<dbReference type="PRINTS" id="PR00036">
    <property type="entry name" value="HTHLACI"/>
</dbReference>
<proteinExistence type="predicted"/>
<sequence>MAVRLADVAKEAGVSQATASRVLNGSKRTPSQEIADRVRSAAQRLGYFPNAQAQALARSSAGLVGLIVHDIADPYFSSIARGVQRGLDGSGVQLLLSSTGRDPQAELSAVRSFLSHRTDAIVLAGSRGIEDDDDLVAALEQYQANGGKVVMIGQPLALAGGVHLDNEGAAAELAQELLRLGHRRFAVLAGDQSLTTALDRVSGFLAKLKSSGIDPVLVREGAFTRDGGYLEMADLIRSEALELPAGQVCVFCANDVMALGAMTAIREAGLRVPEDVAVAGFDDIPTLGDLVPSVSTVRLPLEEIGRMAGEFVLTDGDEQRRLVVSGHPVLRESTRKL</sequence>
<dbReference type="InterPro" id="IPR028082">
    <property type="entry name" value="Peripla_BP_I"/>
</dbReference>
<dbReference type="Pfam" id="PF00356">
    <property type="entry name" value="LacI"/>
    <property type="match status" value="1"/>
</dbReference>
<evidence type="ECO:0000256" key="3">
    <source>
        <dbReference type="ARBA" id="ARBA00023163"/>
    </source>
</evidence>
<organism evidence="5 6">
    <name type="scientific">Zhihengliuella halotolerans</name>
    <dbReference type="NCBI Taxonomy" id="370736"/>
    <lineage>
        <taxon>Bacteria</taxon>
        <taxon>Bacillati</taxon>
        <taxon>Actinomycetota</taxon>
        <taxon>Actinomycetes</taxon>
        <taxon>Micrococcales</taxon>
        <taxon>Micrococcaceae</taxon>
        <taxon>Zhihengliuella</taxon>
    </lineage>
</organism>
<keyword evidence="2" id="KW-0238">DNA-binding</keyword>
<dbReference type="SMART" id="SM00354">
    <property type="entry name" value="HTH_LACI"/>
    <property type="match status" value="1"/>
</dbReference>
<dbReference type="Pfam" id="PF00532">
    <property type="entry name" value="Peripla_BP_1"/>
    <property type="match status" value="1"/>
</dbReference>
<evidence type="ECO:0000313" key="6">
    <source>
        <dbReference type="Proteomes" id="UP000292685"/>
    </source>
</evidence>
<comment type="caution">
    <text evidence="5">The sequence shown here is derived from an EMBL/GenBank/DDBJ whole genome shotgun (WGS) entry which is preliminary data.</text>
</comment>
<dbReference type="PANTHER" id="PTHR30146:SF109">
    <property type="entry name" value="HTH-TYPE TRANSCRIPTIONAL REGULATOR GALS"/>
    <property type="match status" value="1"/>
</dbReference>
<dbReference type="CDD" id="cd06267">
    <property type="entry name" value="PBP1_LacI_sugar_binding-like"/>
    <property type="match status" value="1"/>
</dbReference>
<dbReference type="EMBL" id="SHLA01000001">
    <property type="protein sequence ID" value="RZU62517.1"/>
    <property type="molecule type" value="Genomic_DNA"/>
</dbReference>
<dbReference type="PANTHER" id="PTHR30146">
    <property type="entry name" value="LACI-RELATED TRANSCRIPTIONAL REPRESSOR"/>
    <property type="match status" value="1"/>
</dbReference>
<dbReference type="PROSITE" id="PS00356">
    <property type="entry name" value="HTH_LACI_1"/>
    <property type="match status" value="1"/>
</dbReference>
<dbReference type="InterPro" id="IPR000843">
    <property type="entry name" value="HTH_LacI"/>
</dbReference>
<feature type="domain" description="HTH lacI-type" evidence="4">
    <location>
        <begin position="3"/>
        <end position="58"/>
    </location>
</feature>
<dbReference type="Proteomes" id="UP000292685">
    <property type="component" value="Unassembled WGS sequence"/>
</dbReference>
<dbReference type="Gene3D" id="1.10.260.40">
    <property type="entry name" value="lambda repressor-like DNA-binding domains"/>
    <property type="match status" value="1"/>
</dbReference>
<dbReference type="SUPFAM" id="SSF53822">
    <property type="entry name" value="Periplasmic binding protein-like I"/>
    <property type="match status" value="1"/>
</dbReference>
<dbReference type="GO" id="GO:0003700">
    <property type="term" value="F:DNA-binding transcription factor activity"/>
    <property type="evidence" value="ECO:0007669"/>
    <property type="project" value="TreeGrafter"/>
</dbReference>
<keyword evidence="6" id="KW-1185">Reference proteome</keyword>
<dbReference type="InterPro" id="IPR010982">
    <property type="entry name" value="Lambda_DNA-bd_dom_sf"/>
</dbReference>
<reference evidence="5 6" key="1">
    <citation type="submission" date="2019-02" db="EMBL/GenBank/DDBJ databases">
        <title>Sequencing the genomes of 1000 actinobacteria strains.</title>
        <authorList>
            <person name="Klenk H.-P."/>
        </authorList>
    </citation>
    <scope>NUCLEOTIDE SEQUENCE [LARGE SCALE GENOMIC DNA]</scope>
    <source>
        <strain evidence="5 6">DSM 17364</strain>
    </source>
</reference>
<evidence type="ECO:0000256" key="2">
    <source>
        <dbReference type="ARBA" id="ARBA00023125"/>
    </source>
</evidence>
<gene>
    <name evidence="5" type="ORF">EV380_2114</name>
</gene>
<dbReference type="CDD" id="cd01392">
    <property type="entry name" value="HTH_LacI"/>
    <property type="match status" value="1"/>
</dbReference>
<dbReference type="Gene3D" id="3.40.50.2300">
    <property type="match status" value="2"/>
</dbReference>
<dbReference type="OrthoDB" id="3226810at2"/>
<keyword evidence="3" id="KW-0804">Transcription</keyword>
<protein>
    <submittedName>
        <fullName evidence="5">LacI family transcriptional regulator</fullName>
    </submittedName>
</protein>
<evidence type="ECO:0000256" key="1">
    <source>
        <dbReference type="ARBA" id="ARBA00023015"/>
    </source>
</evidence>